<dbReference type="GO" id="GO:0046677">
    <property type="term" value="P:response to antibiotic"/>
    <property type="evidence" value="ECO:0007669"/>
    <property type="project" value="TreeGrafter"/>
</dbReference>
<evidence type="ECO:0000259" key="8">
    <source>
        <dbReference type="Pfam" id="PF25967"/>
    </source>
</evidence>
<dbReference type="NCBIfam" id="TIGR01730">
    <property type="entry name" value="RND_mfp"/>
    <property type="match status" value="1"/>
</dbReference>
<dbReference type="InterPro" id="IPR058625">
    <property type="entry name" value="MdtA-like_BSH"/>
</dbReference>
<dbReference type="GO" id="GO:0022857">
    <property type="term" value="F:transmembrane transporter activity"/>
    <property type="evidence" value="ECO:0007669"/>
    <property type="project" value="InterPro"/>
</dbReference>
<dbReference type="SUPFAM" id="SSF111369">
    <property type="entry name" value="HlyD-like secretion proteins"/>
    <property type="match status" value="1"/>
</dbReference>
<dbReference type="Gene3D" id="1.10.287.470">
    <property type="entry name" value="Helix hairpin bin"/>
    <property type="match status" value="1"/>
</dbReference>
<dbReference type="Proteomes" id="UP000219669">
    <property type="component" value="Unassembled WGS sequence"/>
</dbReference>
<dbReference type="PANTHER" id="PTHR30158:SF3">
    <property type="entry name" value="MULTIDRUG EFFLUX PUMP SUBUNIT ACRA-RELATED"/>
    <property type="match status" value="1"/>
</dbReference>
<dbReference type="Pfam" id="PF25917">
    <property type="entry name" value="BSH_RND"/>
    <property type="match status" value="1"/>
</dbReference>
<evidence type="ECO:0000256" key="4">
    <source>
        <dbReference type="SAM" id="SignalP"/>
    </source>
</evidence>
<feature type="compositionally biased region" description="Low complexity" evidence="3">
    <location>
        <begin position="416"/>
        <end position="432"/>
    </location>
</feature>
<gene>
    <name evidence="9" type="ORF">SAMN02746062_00220</name>
</gene>
<dbReference type="Pfam" id="PF25876">
    <property type="entry name" value="HH_MFP_RND"/>
    <property type="match status" value="1"/>
</dbReference>
<dbReference type="EMBL" id="OCNF01000002">
    <property type="protein sequence ID" value="SOD65252.1"/>
    <property type="molecule type" value="Genomic_DNA"/>
</dbReference>
<dbReference type="PROSITE" id="PS51257">
    <property type="entry name" value="PROKAR_LIPOPROTEIN"/>
    <property type="match status" value="1"/>
</dbReference>
<evidence type="ECO:0000313" key="9">
    <source>
        <dbReference type="EMBL" id="SOD65252.1"/>
    </source>
</evidence>
<dbReference type="InterPro" id="IPR006143">
    <property type="entry name" value="RND_pump_MFP"/>
</dbReference>
<name>A0A286E2Y1_9NEIS</name>
<dbReference type="Pfam" id="PF25967">
    <property type="entry name" value="RND-MFP_C"/>
    <property type="match status" value="1"/>
</dbReference>
<evidence type="ECO:0000256" key="3">
    <source>
        <dbReference type="SAM" id="MobiDB-lite"/>
    </source>
</evidence>
<reference evidence="9 10" key="1">
    <citation type="submission" date="2017-09" db="EMBL/GenBank/DDBJ databases">
        <authorList>
            <person name="Ehlers B."/>
            <person name="Leendertz F.H."/>
        </authorList>
    </citation>
    <scope>NUCLEOTIDE SEQUENCE [LARGE SCALE GENOMIC DNA]</scope>
    <source>
        <strain evidence="9 10">DSM 16848</strain>
    </source>
</reference>
<organism evidence="9 10">
    <name type="scientific">Alysiella filiformis DSM 16848</name>
    <dbReference type="NCBI Taxonomy" id="1120981"/>
    <lineage>
        <taxon>Bacteria</taxon>
        <taxon>Pseudomonadati</taxon>
        <taxon>Pseudomonadota</taxon>
        <taxon>Betaproteobacteria</taxon>
        <taxon>Neisseriales</taxon>
        <taxon>Neisseriaceae</taxon>
        <taxon>Alysiella</taxon>
    </lineage>
</organism>
<feature type="domain" description="Multidrug resistance protein MdtA-like alpha-helical hairpin" evidence="5">
    <location>
        <begin position="114"/>
        <end position="180"/>
    </location>
</feature>
<dbReference type="PANTHER" id="PTHR30158">
    <property type="entry name" value="ACRA/E-RELATED COMPONENT OF DRUG EFFLUX TRANSPORTER"/>
    <property type="match status" value="1"/>
</dbReference>
<dbReference type="GO" id="GO:0005886">
    <property type="term" value="C:plasma membrane"/>
    <property type="evidence" value="ECO:0007669"/>
    <property type="project" value="UniProtKB-SubCell"/>
</dbReference>
<comment type="subcellular location">
    <subcellularLocation>
        <location evidence="1">Cell envelope</location>
    </subcellularLocation>
</comment>
<feature type="domain" description="Multidrug resistance protein MdtA-like C-terminal permuted SH3" evidence="8">
    <location>
        <begin position="312"/>
        <end position="369"/>
    </location>
</feature>
<dbReference type="InterPro" id="IPR058626">
    <property type="entry name" value="MdtA-like_b-barrel"/>
</dbReference>
<dbReference type="AlphaFoldDB" id="A0A286E2Y1"/>
<feature type="compositionally biased region" description="Basic and acidic residues" evidence="3">
    <location>
        <begin position="406"/>
        <end position="415"/>
    </location>
</feature>
<dbReference type="Gene3D" id="2.40.420.20">
    <property type="match status" value="1"/>
</dbReference>
<accession>A0A286E2Y1</accession>
<sequence length="432" mass="45880">MNISKNVQPTWRFAALALASALALAACGNKVEEQKKAQQAKMAELTPTVHVLTVYPQNVLLENNLPARLEATRSADIIPQVGGIVQRRLFQEGSYVKAGQPLYQLDDDTYTANLATAKASLLSAEAALAKADADLARYRSLVQADAISKQEWDAAVTAKRSAEAQIESAKAAIHAANVNVKRAQIVAPISGFIGQSLVTEGALVAANSTKMANITQNDPMYVNITQSSADMLKLRKQLATGERVMNSHVDVSIVLEDGSVYPEKGRLLFSDATVDKTTGQVTLRAAIPNPQQVLMSGMYVRVNLPLAGILDAFAVPQKALTRGKTDTVMVVNAQGGVEPRTVKVGGQKGDAWIVTEGLQAGDRVVVDGMSIAGMLGAKKFDFKEWQPEQSANPNPQEASPMTGSVPHDDAAERASEVAAPAAKDVQAASEAQ</sequence>
<feature type="region of interest" description="Disordered" evidence="3">
    <location>
        <begin position="385"/>
        <end position="432"/>
    </location>
</feature>
<keyword evidence="10" id="KW-1185">Reference proteome</keyword>
<feature type="compositionally biased region" description="Polar residues" evidence="3">
    <location>
        <begin position="387"/>
        <end position="402"/>
    </location>
</feature>
<dbReference type="InterPro" id="IPR058624">
    <property type="entry name" value="MdtA-like_HH"/>
</dbReference>
<comment type="similarity">
    <text evidence="2">Belongs to the membrane fusion protein (MFP) (TC 8.A.1) family.</text>
</comment>
<dbReference type="RefSeq" id="WP_097113302.1">
    <property type="nucleotide sequence ID" value="NZ_CP083931.1"/>
</dbReference>
<dbReference type="OrthoDB" id="9783047at2"/>
<evidence type="ECO:0000259" key="7">
    <source>
        <dbReference type="Pfam" id="PF25944"/>
    </source>
</evidence>
<dbReference type="Gene3D" id="2.40.50.100">
    <property type="match status" value="1"/>
</dbReference>
<dbReference type="Pfam" id="PF25944">
    <property type="entry name" value="Beta-barrel_RND"/>
    <property type="match status" value="1"/>
</dbReference>
<keyword evidence="4" id="KW-0732">Signal</keyword>
<dbReference type="InterPro" id="IPR058627">
    <property type="entry name" value="MdtA-like_C"/>
</dbReference>
<dbReference type="Gene3D" id="2.40.30.170">
    <property type="match status" value="1"/>
</dbReference>
<feature type="domain" description="Multidrug resistance protein MdtA-like beta-barrel" evidence="7">
    <location>
        <begin position="219"/>
        <end position="304"/>
    </location>
</feature>
<evidence type="ECO:0000259" key="6">
    <source>
        <dbReference type="Pfam" id="PF25917"/>
    </source>
</evidence>
<feature type="domain" description="Multidrug resistance protein MdtA-like barrel-sandwich hybrid" evidence="6">
    <location>
        <begin position="73"/>
        <end position="212"/>
    </location>
</feature>
<evidence type="ECO:0000259" key="5">
    <source>
        <dbReference type="Pfam" id="PF25876"/>
    </source>
</evidence>
<evidence type="ECO:0000256" key="1">
    <source>
        <dbReference type="ARBA" id="ARBA00004196"/>
    </source>
</evidence>
<evidence type="ECO:0000313" key="10">
    <source>
        <dbReference type="Proteomes" id="UP000219669"/>
    </source>
</evidence>
<feature type="chain" id="PRO_5012515840" evidence="4">
    <location>
        <begin position="26"/>
        <end position="432"/>
    </location>
</feature>
<feature type="signal peptide" evidence="4">
    <location>
        <begin position="1"/>
        <end position="25"/>
    </location>
</feature>
<protein>
    <submittedName>
        <fullName evidence="9">Membrane fusion protein, multidrug efflux system</fullName>
    </submittedName>
</protein>
<evidence type="ECO:0000256" key="2">
    <source>
        <dbReference type="ARBA" id="ARBA00009477"/>
    </source>
</evidence>
<proteinExistence type="inferred from homology"/>